<comment type="caution">
    <text evidence="2">The sequence shown here is derived from an EMBL/GenBank/DDBJ whole genome shotgun (WGS) entry which is preliminary data.</text>
</comment>
<name>A0A841GFD0_9GAMM</name>
<dbReference type="Proteomes" id="UP000585721">
    <property type="component" value="Unassembled WGS sequence"/>
</dbReference>
<feature type="domain" description="HTH cro/C1-type" evidence="1">
    <location>
        <begin position="26"/>
        <end position="82"/>
    </location>
</feature>
<dbReference type="AlphaFoldDB" id="A0A841GFD0"/>
<evidence type="ECO:0000313" key="3">
    <source>
        <dbReference type="Proteomes" id="UP000585721"/>
    </source>
</evidence>
<dbReference type="InterPro" id="IPR010982">
    <property type="entry name" value="Lambda_DNA-bd_dom_sf"/>
</dbReference>
<dbReference type="EMBL" id="JACHGR010000009">
    <property type="protein sequence ID" value="MBB6056679.1"/>
    <property type="molecule type" value="Genomic_DNA"/>
</dbReference>
<accession>A0A841GFD0</accession>
<dbReference type="RefSeq" id="WP_188027400.1">
    <property type="nucleotide sequence ID" value="NZ_JACHGR010000009.1"/>
</dbReference>
<dbReference type="InterPro" id="IPR001387">
    <property type="entry name" value="Cro/C1-type_HTH"/>
</dbReference>
<dbReference type="SMART" id="SM00530">
    <property type="entry name" value="HTH_XRE"/>
    <property type="match status" value="1"/>
</dbReference>
<gene>
    <name evidence="2" type="ORF">HNR75_002618</name>
</gene>
<reference evidence="2 3" key="1">
    <citation type="submission" date="2020-08" db="EMBL/GenBank/DDBJ databases">
        <title>Genomic Encyclopedia of Type Strains, Phase IV (KMG-IV): sequencing the most valuable type-strain genomes for metagenomic binning, comparative biology and taxonomic classification.</title>
        <authorList>
            <person name="Goeker M."/>
        </authorList>
    </citation>
    <scope>NUCLEOTIDE SEQUENCE [LARGE SCALE GENOMIC DNA]</scope>
    <source>
        <strain evidence="2 3">DSM 22975</strain>
    </source>
</reference>
<dbReference type="Pfam" id="PF01381">
    <property type="entry name" value="HTH_3"/>
    <property type="match status" value="1"/>
</dbReference>
<organism evidence="2 3">
    <name type="scientific">Tolumonas osonensis</name>
    <dbReference type="NCBI Taxonomy" id="675874"/>
    <lineage>
        <taxon>Bacteria</taxon>
        <taxon>Pseudomonadati</taxon>
        <taxon>Pseudomonadota</taxon>
        <taxon>Gammaproteobacteria</taxon>
        <taxon>Aeromonadales</taxon>
        <taxon>Aeromonadaceae</taxon>
        <taxon>Tolumonas</taxon>
    </lineage>
</organism>
<keyword evidence="3" id="KW-1185">Reference proteome</keyword>
<proteinExistence type="predicted"/>
<protein>
    <submittedName>
        <fullName evidence="2">Transcriptional regulator with XRE-family HTH domain</fullName>
    </submittedName>
</protein>
<dbReference type="SUPFAM" id="SSF47413">
    <property type="entry name" value="lambda repressor-like DNA-binding domains"/>
    <property type="match status" value="1"/>
</dbReference>
<evidence type="ECO:0000313" key="2">
    <source>
        <dbReference type="EMBL" id="MBB6056679.1"/>
    </source>
</evidence>
<evidence type="ECO:0000259" key="1">
    <source>
        <dbReference type="PROSITE" id="PS50943"/>
    </source>
</evidence>
<dbReference type="GO" id="GO:0003677">
    <property type="term" value="F:DNA binding"/>
    <property type="evidence" value="ECO:0007669"/>
    <property type="project" value="InterPro"/>
</dbReference>
<dbReference type="PROSITE" id="PS50943">
    <property type="entry name" value="HTH_CROC1"/>
    <property type="match status" value="1"/>
</dbReference>
<sequence length="83" mass="8926">MARTVKPTAIPTSNIISDPLALGMFIRAKRTADGLNIHEAAALCNVSVDTLGNLEKGTGTVSLEKAFHIMRMLGIELHIEPWG</sequence>
<dbReference type="CDD" id="cd00093">
    <property type="entry name" value="HTH_XRE"/>
    <property type="match status" value="1"/>
</dbReference>
<dbReference type="Gene3D" id="1.10.260.40">
    <property type="entry name" value="lambda repressor-like DNA-binding domains"/>
    <property type="match status" value="1"/>
</dbReference>